<feature type="transmembrane region" description="Helical" evidence="2">
    <location>
        <begin position="111"/>
        <end position="133"/>
    </location>
</feature>
<organism evidence="3 4">
    <name type="scientific">Staphylotrichum tortipilum</name>
    <dbReference type="NCBI Taxonomy" id="2831512"/>
    <lineage>
        <taxon>Eukaryota</taxon>
        <taxon>Fungi</taxon>
        <taxon>Dikarya</taxon>
        <taxon>Ascomycota</taxon>
        <taxon>Pezizomycotina</taxon>
        <taxon>Sordariomycetes</taxon>
        <taxon>Sordariomycetidae</taxon>
        <taxon>Sordariales</taxon>
        <taxon>Chaetomiaceae</taxon>
        <taxon>Staphylotrichum</taxon>
    </lineage>
</organism>
<sequence length="489" mass="53215">MLHPNAARSADPLLKKSPPSSDHDADNDDRGRRSYRSSSRQPSPLASTSPGSLHARIPSPFSADGSPLDPDRPMAPLRSHTTMSGSSGLRNRSPTQSAAAARAEARRKYTYAAFFLAASLVSFTVQTELASYIQHDLGWDKAYCMLYLTHGSWIFLWPLQLAVLRLRRRDQPWPRFWQSHMRTIRGLALVVETRDARAASAGHGLLEYGHSPWPYMVKTTVFVTTSLTIAGLSWYLAVSMTTPSDLTAIYNCSAFFAYAFSVPLLKERLRADKMLAVAVAIVGVLVVAYGDGGDSSSSSKSNPADGDSPDPATRLAGNLIIGAGSVLYGLYEVLYKRFACPPDGTDATKGVIFANTFGSLIGAFTLFVLWIPLPILHALGWETFVVPTGETAWLLFLSVLMNMMFSGSFLVLISLTSPVLSSVAALLTIFIVAIVDWFLTGTPLGAAAVVGGMLIIGAFGMLSWSTWREMNEEERRKQVDLSADEDEDD</sequence>
<feature type="transmembrane region" description="Helical" evidence="2">
    <location>
        <begin position="352"/>
        <end position="373"/>
    </location>
</feature>
<gene>
    <name evidence="3" type="ORF">C8A05DRAFT_14720</name>
</gene>
<dbReference type="GO" id="GO:0006874">
    <property type="term" value="P:intracellular calcium ion homeostasis"/>
    <property type="evidence" value="ECO:0007669"/>
    <property type="project" value="InterPro"/>
</dbReference>
<keyword evidence="2" id="KW-0812">Transmembrane</keyword>
<dbReference type="GO" id="GO:0030234">
    <property type="term" value="F:enzyme regulator activity"/>
    <property type="evidence" value="ECO:0007669"/>
    <property type="project" value="InterPro"/>
</dbReference>
<keyword evidence="2" id="KW-1133">Transmembrane helix</keyword>
<accession>A0AAN6MN39</accession>
<keyword evidence="4" id="KW-1185">Reference proteome</keyword>
<proteinExistence type="predicted"/>
<protein>
    <submittedName>
        <fullName evidence="3">Thiamine-repressible mitochondrial transport protein THI74</fullName>
    </submittedName>
</protein>
<feature type="transmembrane region" description="Helical" evidence="2">
    <location>
        <begin position="393"/>
        <end position="412"/>
    </location>
</feature>
<comment type="caution">
    <text evidence="3">The sequence shown here is derived from an EMBL/GenBank/DDBJ whole genome shotgun (WGS) entry which is preliminary data.</text>
</comment>
<dbReference type="EMBL" id="MU855456">
    <property type="protein sequence ID" value="KAK3903298.1"/>
    <property type="molecule type" value="Genomic_DNA"/>
</dbReference>
<feature type="compositionally biased region" description="Basic and acidic residues" evidence="1">
    <location>
        <begin position="21"/>
        <end position="32"/>
    </location>
</feature>
<name>A0AAN6MN39_9PEZI</name>
<reference evidence="3" key="1">
    <citation type="journal article" date="2023" name="Mol. Phylogenet. Evol.">
        <title>Genome-scale phylogeny and comparative genomics of the fungal order Sordariales.</title>
        <authorList>
            <person name="Hensen N."/>
            <person name="Bonometti L."/>
            <person name="Westerberg I."/>
            <person name="Brannstrom I.O."/>
            <person name="Guillou S."/>
            <person name="Cros-Aarteil S."/>
            <person name="Calhoun S."/>
            <person name="Haridas S."/>
            <person name="Kuo A."/>
            <person name="Mondo S."/>
            <person name="Pangilinan J."/>
            <person name="Riley R."/>
            <person name="LaButti K."/>
            <person name="Andreopoulos B."/>
            <person name="Lipzen A."/>
            <person name="Chen C."/>
            <person name="Yan M."/>
            <person name="Daum C."/>
            <person name="Ng V."/>
            <person name="Clum A."/>
            <person name="Steindorff A."/>
            <person name="Ohm R.A."/>
            <person name="Martin F."/>
            <person name="Silar P."/>
            <person name="Natvig D.O."/>
            <person name="Lalanne C."/>
            <person name="Gautier V."/>
            <person name="Ament-Velasquez S.L."/>
            <person name="Kruys A."/>
            <person name="Hutchinson M.I."/>
            <person name="Powell A.J."/>
            <person name="Barry K."/>
            <person name="Miller A.N."/>
            <person name="Grigoriev I.V."/>
            <person name="Debuchy R."/>
            <person name="Gladieux P."/>
            <person name="Hiltunen Thoren M."/>
            <person name="Johannesson H."/>
        </authorList>
    </citation>
    <scope>NUCLEOTIDE SEQUENCE</scope>
    <source>
        <strain evidence="3">CBS 103.79</strain>
    </source>
</reference>
<feature type="transmembrane region" description="Helical" evidence="2">
    <location>
        <begin position="312"/>
        <end position="331"/>
    </location>
</feature>
<feature type="transmembrane region" description="Helical" evidence="2">
    <location>
        <begin position="445"/>
        <end position="467"/>
    </location>
</feature>
<feature type="transmembrane region" description="Helical" evidence="2">
    <location>
        <begin position="215"/>
        <end position="236"/>
    </location>
</feature>
<dbReference type="InterPro" id="IPR037185">
    <property type="entry name" value="EmrE-like"/>
</dbReference>
<dbReference type="GO" id="GO:0005789">
    <property type="term" value="C:endoplasmic reticulum membrane"/>
    <property type="evidence" value="ECO:0007669"/>
    <property type="project" value="InterPro"/>
</dbReference>
<evidence type="ECO:0000313" key="4">
    <source>
        <dbReference type="Proteomes" id="UP001303889"/>
    </source>
</evidence>
<dbReference type="InterPro" id="IPR031581">
    <property type="entry name" value="Csg2"/>
</dbReference>
<evidence type="ECO:0000256" key="2">
    <source>
        <dbReference type="SAM" id="Phobius"/>
    </source>
</evidence>
<feature type="transmembrane region" description="Helical" evidence="2">
    <location>
        <begin position="145"/>
        <end position="166"/>
    </location>
</feature>
<feature type="region of interest" description="Disordered" evidence="1">
    <location>
        <begin position="1"/>
        <end position="101"/>
    </location>
</feature>
<evidence type="ECO:0000256" key="1">
    <source>
        <dbReference type="SAM" id="MobiDB-lite"/>
    </source>
</evidence>
<dbReference type="Pfam" id="PF16965">
    <property type="entry name" value="CSG2"/>
    <property type="match status" value="1"/>
</dbReference>
<feature type="transmembrane region" description="Helical" evidence="2">
    <location>
        <begin position="419"/>
        <end position="439"/>
    </location>
</feature>
<feature type="compositionally biased region" description="Polar residues" evidence="1">
    <location>
        <begin position="79"/>
        <end position="97"/>
    </location>
</feature>
<dbReference type="AlphaFoldDB" id="A0AAN6MN39"/>
<dbReference type="PANTHER" id="PTHR19346">
    <property type="entry name" value="SUGAR PHOSPHATE TRANSPORTER DOMAIN-CONTAINING PROTEIN"/>
    <property type="match status" value="1"/>
</dbReference>
<dbReference type="InterPro" id="IPR026505">
    <property type="entry name" value="Solute_c_fam_35_mem_F3/F4"/>
</dbReference>
<feature type="transmembrane region" description="Helical" evidence="2">
    <location>
        <begin position="274"/>
        <end position="292"/>
    </location>
</feature>
<dbReference type="Proteomes" id="UP001303889">
    <property type="component" value="Unassembled WGS sequence"/>
</dbReference>
<dbReference type="PANTHER" id="PTHR19346:SF4">
    <property type="entry name" value="SUGAR PHOSPHATE TRANSPORTER DOMAIN-CONTAINING PROTEIN"/>
    <property type="match status" value="1"/>
</dbReference>
<evidence type="ECO:0000313" key="3">
    <source>
        <dbReference type="EMBL" id="KAK3903298.1"/>
    </source>
</evidence>
<feature type="transmembrane region" description="Helical" evidence="2">
    <location>
        <begin position="248"/>
        <end position="265"/>
    </location>
</feature>
<keyword evidence="2" id="KW-0472">Membrane</keyword>
<reference evidence="3" key="2">
    <citation type="submission" date="2023-05" db="EMBL/GenBank/DDBJ databases">
        <authorList>
            <consortium name="Lawrence Berkeley National Laboratory"/>
            <person name="Steindorff A."/>
            <person name="Hensen N."/>
            <person name="Bonometti L."/>
            <person name="Westerberg I."/>
            <person name="Brannstrom I.O."/>
            <person name="Guillou S."/>
            <person name="Cros-Aarteil S."/>
            <person name="Calhoun S."/>
            <person name="Haridas S."/>
            <person name="Kuo A."/>
            <person name="Mondo S."/>
            <person name="Pangilinan J."/>
            <person name="Riley R."/>
            <person name="Labutti K."/>
            <person name="Andreopoulos B."/>
            <person name="Lipzen A."/>
            <person name="Chen C."/>
            <person name="Yanf M."/>
            <person name="Daum C."/>
            <person name="Ng V."/>
            <person name="Clum A."/>
            <person name="Ohm R."/>
            <person name="Martin F."/>
            <person name="Silar P."/>
            <person name="Natvig D."/>
            <person name="Lalanne C."/>
            <person name="Gautier V."/>
            <person name="Ament-Velasquez S.L."/>
            <person name="Kruys A."/>
            <person name="Hutchinson M.I."/>
            <person name="Powell A.J."/>
            <person name="Barry K."/>
            <person name="Miller A.N."/>
            <person name="Grigoriev I.V."/>
            <person name="Debuchy R."/>
            <person name="Gladieux P."/>
            <person name="Thoren M.H."/>
            <person name="Johannesson H."/>
        </authorList>
    </citation>
    <scope>NUCLEOTIDE SEQUENCE</scope>
    <source>
        <strain evidence="3">CBS 103.79</strain>
    </source>
</reference>
<dbReference type="SUPFAM" id="SSF103481">
    <property type="entry name" value="Multidrug resistance efflux transporter EmrE"/>
    <property type="match status" value="2"/>
</dbReference>